<keyword evidence="2 3" id="KW-0547">Nucleotide-binding</keyword>
<comment type="function">
    <text evidence="3">Adds poly(A) tail to the 3' end of many RNAs, which usually targets these RNAs for decay. Plays a significant role in the global control of gene expression, through influencing the rate of transcript degradation, and in the general RNA quality control.</text>
</comment>
<keyword evidence="3 4" id="KW-0694">RNA-binding</keyword>
<dbReference type="CDD" id="cd05398">
    <property type="entry name" value="NT_ClassII-CCAase"/>
    <property type="match status" value="1"/>
</dbReference>
<dbReference type="InterPro" id="IPR043519">
    <property type="entry name" value="NT_sf"/>
</dbReference>
<feature type="compositionally biased region" description="Basic and acidic residues" evidence="5">
    <location>
        <begin position="449"/>
        <end position="466"/>
    </location>
</feature>
<feature type="active site" evidence="3">
    <location>
        <position position="75"/>
    </location>
</feature>
<protein>
    <recommendedName>
        <fullName evidence="3">Poly(A) polymerase I</fullName>
        <shortName evidence="3">PAP I</shortName>
        <ecNumber evidence="3">2.7.7.19</ecNumber>
    </recommendedName>
</protein>
<evidence type="ECO:0000313" key="8">
    <source>
        <dbReference type="EMBL" id="KAB2932000.1"/>
    </source>
</evidence>
<dbReference type="Pfam" id="PF01743">
    <property type="entry name" value="PolyA_pol"/>
    <property type="match status" value="1"/>
</dbReference>
<dbReference type="Gene3D" id="1.10.3090.10">
    <property type="entry name" value="cca-adding enzyme, domain 2"/>
    <property type="match status" value="1"/>
</dbReference>
<dbReference type="GO" id="GO:0043633">
    <property type="term" value="P:polyadenylation-dependent RNA catabolic process"/>
    <property type="evidence" value="ECO:0007669"/>
    <property type="project" value="InterPro"/>
</dbReference>
<dbReference type="PANTHER" id="PTHR43051:SF1">
    <property type="entry name" value="POLYNUCLEOTIDE ADENYLYLTRANSFERASE FAMILY PROTEIN"/>
    <property type="match status" value="1"/>
</dbReference>
<evidence type="ECO:0000256" key="1">
    <source>
        <dbReference type="ARBA" id="ARBA00022679"/>
    </source>
</evidence>
<evidence type="ECO:0000256" key="5">
    <source>
        <dbReference type="SAM" id="MobiDB-lite"/>
    </source>
</evidence>
<organism evidence="8 9">
    <name type="scientific">Leptonema illini</name>
    <dbReference type="NCBI Taxonomy" id="183"/>
    <lineage>
        <taxon>Bacteria</taxon>
        <taxon>Pseudomonadati</taxon>
        <taxon>Spirochaetota</taxon>
        <taxon>Spirochaetia</taxon>
        <taxon>Leptospirales</taxon>
        <taxon>Leptospiraceae</taxon>
        <taxon>Leptonema</taxon>
    </lineage>
</organism>
<keyword evidence="8" id="KW-0548">Nucleotidyltransferase</keyword>
<feature type="compositionally biased region" description="Basic and acidic residues" evidence="5">
    <location>
        <begin position="516"/>
        <end position="526"/>
    </location>
</feature>
<dbReference type="SUPFAM" id="SSF81301">
    <property type="entry name" value="Nucleotidyltransferase"/>
    <property type="match status" value="1"/>
</dbReference>
<comment type="catalytic activity">
    <reaction evidence="3">
        <text>RNA(n) + ATP = RNA(n)-3'-adenine ribonucleotide + diphosphate</text>
        <dbReference type="Rhea" id="RHEA:11332"/>
        <dbReference type="Rhea" id="RHEA-COMP:14527"/>
        <dbReference type="Rhea" id="RHEA-COMP:17347"/>
        <dbReference type="ChEBI" id="CHEBI:30616"/>
        <dbReference type="ChEBI" id="CHEBI:33019"/>
        <dbReference type="ChEBI" id="CHEBI:140395"/>
        <dbReference type="ChEBI" id="CHEBI:173115"/>
        <dbReference type="EC" id="2.7.7.19"/>
    </reaction>
</comment>
<feature type="compositionally biased region" description="Low complexity" evidence="5">
    <location>
        <begin position="477"/>
        <end position="491"/>
    </location>
</feature>
<dbReference type="InterPro" id="IPR002646">
    <property type="entry name" value="PolA_pol_head_dom"/>
</dbReference>
<feature type="compositionally biased region" description="Polar residues" evidence="5">
    <location>
        <begin position="533"/>
        <end position="542"/>
    </location>
</feature>
<dbReference type="InterPro" id="IPR032828">
    <property type="entry name" value="PolyA_RNA-bd"/>
</dbReference>
<evidence type="ECO:0000259" key="6">
    <source>
        <dbReference type="Pfam" id="PF01743"/>
    </source>
</evidence>
<evidence type="ECO:0000256" key="4">
    <source>
        <dbReference type="RuleBase" id="RU003953"/>
    </source>
</evidence>
<keyword evidence="3" id="KW-0804">Transcription</keyword>
<feature type="domain" description="tRNA nucleotidyltransferase/poly(A) polymerase RNA and SrmB- binding" evidence="7">
    <location>
        <begin position="213"/>
        <end position="272"/>
    </location>
</feature>
<dbReference type="NCBIfam" id="TIGR01942">
    <property type="entry name" value="pcnB"/>
    <property type="match status" value="1"/>
</dbReference>
<feature type="active site" evidence="3">
    <location>
        <position position="77"/>
    </location>
</feature>
<name>A0A833LX19_9LEPT</name>
<dbReference type="InterPro" id="IPR010206">
    <property type="entry name" value="PolA_pol_I"/>
</dbReference>
<dbReference type="AlphaFoldDB" id="A0A833LX19"/>
<feature type="region of interest" description="Disordered" evidence="5">
    <location>
        <begin position="449"/>
        <end position="594"/>
    </location>
</feature>
<dbReference type="GO" id="GO:1990817">
    <property type="term" value="F:poly(A) RNA polymerase activity"/>
    <property type="evidence" value="ECO:0007669"/>
    <property type="project" value="UniProtKB-UniRule"/>
</dbReference>
<dbReference type="GO" id="GO:0006397">
    <property type="term" value="P:mRNA processing"/>
    <property type="evidence" value="ECO:0007669"/>
    <property type="project" value="UniProtKB-KW"/>
</dbReference>
<dbReference type="GO" id="GO:0005524">
    <property type="term" value="F:ATP binding"/>
    <property type="evidence" value="ECO:0007669"/>
    <property type="project" value="UniProtKB-UniRule"/>
</dbReference>
<dbReference type="GO" id="GO:0003723">
    <property type="term" value="F:RNA binding"/>
    <property type="evidence" value="ECO:0007669"/>
    <property type="project" value="UniProtKB-UniRule"/>
</dbReference>
<accession>A0A833LX19</accession>
<sequence length="594" mass="68198">MFKMIRGWFSFRRGPDRFLKYPEGKRIYREFHSIRNTQMDQDGLKVINRLNRYGYKSYFVGGCIRDLLLGKKPKDFDIVTNATPTQLRKLFSNSRVIGRRFKLVHVVFRGGKVIEVSTFRSLPEHRLDSSLESDDMYLKRDNIFGTPKEDVARRDFTINSLYFDPRNESIIDYTGGFEDMKNQRINVIGDPDISFKEDPVRMLRAAKFAPLLGFSMHSACAKGIRKNRFEIAKANSNRLLEEYFKIFRTGKSAKIFGSMYETGLLETLMPSAIAASVERAEPGVPFEDTPLGRRLSIADRMLAEREDLTVDIYLALLFCDLVEDVFAVDRWKREEHIAEYVKSRLDEACNEMKLPGRDRSRLLQIFISQIRFRSETDGRRKNRRTDAFREKVYFFEAFMVFKIHSLAEADDEAVQRAMFWEIGPRSRPPESHRMISLFYNPARHRRMDREEFREEREHGANGRESGRSGGRGRQRGDSSGRSSAERSSQGRSSRRADEDFSEDETIEAQPTGRQTSRKENSRRESSVKAASDQAATDVSTPETGAVANEGTKDGAAREGAAKEGGAKGRSRRRRGRGRRKPAGAQPEQPESEEG</sequence>
<evidence type="ECO:0000256" key="2">
    <source>
        <dbReference type="ARBA" id="ARBA00022741"/>
    </source>
</evidence>
<evidence type="ECO:0000259" key="7">
    <source>
        <dbReference type="Pfam" id="PF12627"/>
    </source>
</evidence>
<gene>
    <name evidence="3 8" type="primary">pcnB</name>
    <name evidence="8" type="ORF">F9K24_12000</name>
</gene>
<evidence type="ECO:0000256" key="3">
    <source>
        <dbReference type="HAMAP-Rule" id="MF_00957"/>
    </source>
</evidence>
<dbReference type="EC" id="2.7.7.19" evidence="3"/>
<dbReference type="Proteomes" id="UP000460298">
    <property type="component" value="Unassembled WGS sequence"/>
</dbReference>
<proteinExistence type="inferred from homology"/>
<dbReference type="HAMAP" id="MF_00957">
    <property type="entry name" value="PolyA_pol"/>
    <property type="match status" value="1"/>
</dbReference>
<evidence type="ECO:0000313" key="9">
    <source>
        <dbReference type="Proteomes" id="UP000460298"/>
    </source>
</evidence>
<feature type="active site" evidence="3">
    <location>
        <position position="155"/>
    </location>
</feature>
<keyword evidence="3" id="KW-0507">mRNA processing</keyword>
<dbReference type="Gene3D" id="3.30.460.10">
    <property type="entry name" value="Beta Polymerase, domain 2"/>
    <property type="match status" value="1"/>
</dbReference>
<reference evidence="8 9" key="1">
    <citation type="submission" date="2019-10" db="EMBL/GenBank/DDBJ databases">
        <title>Extracellular Electron Transfer in a Candidatus Methanoperedens spp. Enrichment Culture.</title>
        <authorList>
            <person name="Berger S."/>
            <person name="Rangel Shaw D."/>
            <person name="Berben T."/>
            <person name="In 'T Zandt M."/>
            <person name="Frank J."/>
            <person name="Reimann J."/>
            <person name="Jetten M.S.M."/>
            <person name="Welte C.U."/>
        </authorList>
    </citation>
    <scope>NUCLEOTIDE SEQUENCE [LARGE SCALE GENOMIC DNA]</scope>
    <source>
        <strain evidence="8">SB12</strain>
    </source>
</reference>
<feature type="compositionally biased region" description="Basic residues" evidence="5">
    <location>
        <begin position="568"/>
        <end position="581"/>
    </location>
</feature>
<dbReference type="Pfam" id="PF12627">
    <property type="entry name" value="PolyA_pol_RNAbd"/>
    <property type="match status" value="1"/>
</dbReference>
<keyword evidence="3" id="KW-0067">ATP-binding</keyword>
<comment type="caution">
    <text evidence="8">The sequence shown here is derived from an EMBL/GenBank/DDBJ whole genome shotgun (WGS) entry which is preliminary data.</text>
</comment>
<feature type="domain" description="Poly A polymerase head" evidence="6">
    <location>
        <begin position="58"/>
        <end position="185"/>
    </location>
</feature>
<feature type="compositionally biased region" description="Basic and acidic residues" evidence="5">
    <location>
        <begin position="550"/>
        <end position="566"/>
    </location>
</feature>
<keyword evidence="1 3" id="KW-0808">Transferase</keyword>
<dbReference type="EMBL" id="WBUI01000011">
    <property type="protein sequence ID" value="KAB2932000.1"/>
    <property type="molecule type" value="Genomic_DNA"/>
</dbReference>
<dbReference type="PANTHER" id="PTHR43051">
    <property type="entry name" value="POLYNUCLEOTIDE ADENYLYLTRANSFERASE FAMILY PROTEIN"/>
    <property type="match status" value="1"/>
</dbReference>
<comment type="similarity">
    <text evidence="3 4">Belongs to the tRNA nucleotidyltransferase/poly(A) polymerase family.</text>
</comment>
<dbReference type="InterPro" id="IPR052191">
    <property type="entry name" value="tRNA_ntf/polyA_polymerase_I"/>
</dbReference>
<dbReference type="SUPFAM" id="SSF81891">
    <property type="entry name" value="Poly A polymerase C-terminal region-like"/>
    <property type="match status" value="1"/>
</dbReference>